<proteinExistence type="predicted"/>
<sequence length="402" mass="44866">MASDNSSKSDSDDKRDDQNSQHQQWLQICQQYNLQTAQANRQDAVAARQRADAVVEYYDGLIGLQNRDFVPPQGSLGIRFNQESTSALPTTSSNQSNGIPSRGQRGSKSSAQKTGKSNPKDSRSGNNRRDSKGGRSRQSSPRSSSNTLSDTDEEEVARPVRTGGTKKKRVIEDSSADESSERKTDDNDIVADDSDSRIWPNETCEYLVPEEQLNGTGTVYFGWPFYQIATWNKSDQTKIRKSYCLGIMECGEEGCDFALRPHNPEKSKLGEKPRDHRKTCLLHSDRPLVWIPCIGGERATSRQKNLPGGNPCILQEEQPPDGGLVLVKHFGTHKHRRPPTEKASPESLREMERMVLENPHLGPAALRAGNRSRKGLLEVDPTFANLNRVKNQRRRTIGKNPS</sequence>
<organism evidence="2 3">
    <name type="scientific">Seminavis robusta</name>
    <dbReference type="NCBI Taxonomy" id="568900"/>
    <lineage>
        <taxon>Eukaryota</taxon>
        <taxon>Sar</taxon>
        <taxon>Stramenopiles</taxon>
        <taxon>Ochrophyta</taxon>
        <taxon>Bacillariophyta</taxon>
        <taxon>Bacillariophyceae</taxon>
        <taxon>Bacillariophycidae</taxon>
        <taxon>Naviculales</taxon>
        <taxon>Naviculaceae</taxon>
        <taxon>Seminavis</taxon>
    </lineage>
</organism>
<dbReference type="AlphaFoldDB" id="A0A9N8EFA5"/>
<feature type="region of interest" description="Disordered" evidence="1">
    <location>
        <begin position="1"/>
        <end position="24"/>
    </location>
</feature>
<dbReference type="OrthoDB" id="2506845at2759"/>
<reference evidence="2" key="1">
    <citation type="submission" date="2020-06" db="EMBL/GenBank/DDBJ databases">
        <authorList>
            <consortium name="Plant Systems Biology data submission"/>
        </authorList>
    </citation>
    <scope>NUCLEOTIDE SEQUENCE</scope>
    <source>
        <strain evidence="2">D6</strain>
    </source>
</reference>
<comment type="caution">
    <text evidence="2">The sequence shown here is derived from an EMBL/GenBank/DDBJ whole genome shotgun (WGS) entry which is preliminary data.</text>
</comment>
<feature type="compositionally biased region" description="Low complexity" evidence="1">
    <location>
        <begin position="136"/>
        <end position="145"/>
    </location>
</feature>
<dbReference type="EMBL" id="CAICTM010000905">
    <property type="protein sequence ID" value="CAB9518114.1"/>
    <property type="molecule type" value="Genomic_DNA"/>
</dbReference>
<feature type="compositionally biased region" description="Basic and acidic residues" evidence="1">
    <location>
        <begin position="118"/>
        <end position="133"/>
    </location>
</feature>
<feature type="region of interest" description="Disordered" evidence="1">
    <location>
        <begin position="73"/>
        <end position="195"/>
    </location>
</feature>
<feature type="compositionally biased region" description="Basic and acidic residues" evidence="1">
    <location>
        <begin position="7"/>
        <end position="19"/>
    </location>
</feature>
<gene>
    <name evidence="2" type="ORF">SEMRO_907_G218770.1</name>
</gene>
<feature type="compositionally biased region" description="Polar residues" evidence="1">
    <location>
        <begin position="81"/>
        <end position="117"/>
    </location>
</feature>
<accession>A0A9N8EFA5</accession>
<dbReference type="Proteomes" id="UP001153069">
    <property type="component" value="Unassembled WGS sequence"/>
</dbReference>
<evidence type="ECO:0000313" key="2">
    <source>
        <dbReference type="EMBL" id="CAB9518114.1"/>
    </source>
</evidence>
<keyword evidence="3" id="KW-1185">Reference proteome</keyword>
<evidence type="ECO:0000313" key="3">
    <source>
        <dbReference type="Proteomes" id="UP001153069"/>
    </source>
</evidence>
<protein>
    <submittedName>
        <fullName evidence="2">Uncharacterized protein</fullName>
    </submittedName>
</protein>
<name>A0A9N8EFA5_9STRA</name>
<evidence type="ECO:0000256" key="1">
    <source>
        <dbReference type="SAM" id="MobiDB-lite"/>
    </source>
</evidence>